<accession>A0AAN2FDI1</accession>
<evidence type="ECO:0000313" key="3">
    <source>
        <dbReference type="Proteomes" id="UP001158961"/>
    </source>
</evidence>
<protein>
    <submittedName>
        <fullName evidence="2">Cro/Cl family transcriptional regulator</fullName>
    </submittedName>
</protein>
<dbReference type="AlphaFoldDB" id="A0AAN2FDI1"/>
<sequence length="125" mass="13958">MKDAKATSTHEPESSQKQSSPFTDSQINALVSALLPSLQKMIGSAMADAMSVRDFAAMRGVSERLVWQWLDEGILLKAPTKDFNNKKSAEKRSKVLINVKAWRDKLTQQAVDCRYIDARTSQSLN</sequence>
<gene>
    <name evidence="2" type="ORF">DAPPPG734_13060</name>
</gene>
<evidence type="ECO:0000256" key="1">
    <source>
        <dbReference type="SAM" id="MobiDB-lite"/>
    </source>
</evidence>
<reference evidence="2" key="1">
    <citation type="submission" date="2022-05" db="EMBL/GenBank/DDBJ databases">
        <authorList>
            <person name="Pothier F. J."/>
        </authorList>
    </citation>
    <scope>NUCLEOTIDE SEQUENCE</scope>
    <source>
        <strain evidence="2">DAPP-PG734</strain>
    </source>
</reference>
<dbReference type="Proteomes" id="UP001158961">
    <property type="component" value="Chromosome"/>
</dbReference>
<feature type="compositionally biased region" description="Basic and acidic residues" evidence="1">
    <location>
        <begin position="1"/>
        <end position="14"/>
    </location>
</feature>
<organism evidence="2 3">
    <name type="scientific">Enterobacter agglomerans</name>
    <name type="common">Erwinia herbicola</name>
    <name type="synonym">Pantoea agglomerans</name>
    <dbReference type="NCBI Taxonomy" id="549"/>
    <lineage>
        <taxon>Bacteria</taxon>
        <taxon>Pseudomonadati</taxon>
        <taxon>Pseudomonadota</taxon>
        <taxon>Gammaproteobacteria</taxon>
        <taxon>Enterobacterales</taxon>
        <taxon>Erwiniaceae</taxon>
        <taxon>Pantoea</taxon>
        <taxon>Pantoea agglomerans group</taxon>
    </lineage>
</organism>
<dbReference type="RefSeq" id="WP_010255041.1">
    <property type="nucleotide sequence ID" value="NZ_ADWZ01000008.1"/>
</dbReference>
<name>A0AAN2FDI1_ENTAG</name>
<evidence type="ECO:0000313" key="2">
    <source>
        <dbReference type="EMBL" id="CAH6304427.1"/>
    </source>
</evidence>
<feature type="region of interest" description="Disordered" evidence="1">
    <location>
        <begin position="1"/>
        <end position="23"/>
    </location>
</feature>
<proteinExistence type="predicted"/>
<dbReference type="EMBL" id="OW970315">
    <property type="protein sequence ID" value="CAH6304427.1"/>
    <property type="molecule type" value="Genomic_DNA"/>
</dbReference>